<feature type="compositionally biased region" description="Basic residues" evidence="1">
    <location>
        <begin position="79"/>
        <end position="99"/>
    </location>
</feature>
<proteinExistence type="predicted"/>
<protein>
    <submittedName>
        <fullName evidence="2">Uncharacterized protein</fullName>
    </submittedName>
</protein>
<organism evidence="2 3">
    <name type="scientific">Cyphellophora europaea (strain CBS 101466)</name>
    <name type="common">Phialophora europaea</name>
    <dbReference type="NCBI Taxonomy" id="1220924"/>
    <lineage>
        <taxon>Eukaryota</taxon>
        <taxon>Fungi</taxon>
        <taxon>Dikarya</taxon>
        <taxon>Ascomycota</taxon>
        <taxon>Pezizomycotina</taxon>
        <taxon>Eurotiomycetes</taxon>
        <taxon>Chaetothyriomycetidae</taxon>
        <taxon>Chaetothyriales</taxon>
        <taxon>Cyphellophoraceae</taxon>
        <taxon>Cyphellophora</taxon>
    </lineage>
</organism>
<reference evidence="2 3" key="1">
    <citation type="submission" date="2013-03" db="EMBL/GenBank/DDBJ databases">
        <title>The Genome Sequence of Phialophora europaea CBS 101466.</title>
        <authorList>
            <consortium name="The Broad Institute Genomics Platform"/>
            <person name="Cuomo C."/>
            <person name="de Hoog S."/>
            <person name="Gorbushina A."/>
            <person name="Walker B."/>
            <person name="Young S.K."/>
            <person name="Zeng Q."/>
            <person name="Gargeya S."/>
            <person name="Fitzgerald M."/>
            <person name="Haas B."/>
            <person name="Abouelleil A."/>
            <person name="Allen A.W."/>
            <person name="Alvarado L."/>
            <person name="Arachchi H.M."/>
            <person name="Berlin A.M."/>
            <person name="Chapman S.B."/>
            <person name="Gainer-Dewar J."/>
            <person name="Goldberg J."/>
            <person name="Griggs A."/>
            <person name="Gujja S."/>
            <person name="Hansen M."/>
            <person name="Howarth C."/>
            <person name="Imamovic A."/>
            <person name="Ireland A."/>
            <person name="Larimer J."/>
            <person name="McCowan C."/>
            <person name="Murphy C."/>
            <person name="Pearson M."/>
            <person name="Poon T.W."/>
            <person name="Priest M."/>
            <person name="Roberts A."/>
            <person name="Saif S."/>
            <person name="Shea T."/>
            <person name="Sisk P."/>
            <person name="Sykes S."/>
            <person name="Wortman J."/>
            <person name="Nusbaum C."/>
            <person name="Birren B."/>
        </authorList>
    </citation>
    <scope>NUCLEOTIDE SEQUENCE [LARGE SCALE GENOMIC DNA]</scope>
    <source>
        <strain evidence="2 3">CBS 101466</strain>
    </source>
</reference>
<feature type="compositionally biased region" description="Basic residues" evidence="1">
    <location>
        <begin position="43"/>
        <end position="55"/>
    </location>
</feature>
<dbReference type="EMBL" id="KB822720">
    <property type="protein sequence ID" value="ETN40346.1"/>
    <property type="molecule type" value="Genomic_DNA"/>
</dbReference>
<feature type="region of interest" description="Disordered" evidence="1">
    <location>
        <begin position="1"/>
        <end position="103"/>
    </location>
</feature>
<feature type="region of interest" description="Disordered" evidence="1">
    <location>
        <begin position="127"/>
        <end position="158"/>
    </location>
</feature>
<dbReference type="VEuPathDB" id="FungiDB:HMPREF1541_04623"/>
<dbReference type="HOGENOM" id="CLU_1532487_0_0_1"/>
<gene>
    <name evidence="2" type="ORF">HMPREF1541_04623</name>
</gene>
<dbReference type="Proteomes" id="UP000030752">
    <property type="component" value="Unassembled WGS sequence"/>
</dbReference>
<accession>W2RV02</accession>
<dbReference type="GeneID" id="19971962"/>
<dbReference type="InParanoid" id="W2RV02"/>
<evidence type="ECO:0000313" key="3">
    <source>
        <dbReference type="Proteomes" id="UP000030752"/>
    </source>
</evidence>
<sequence>MHGFKLTGENVEATKSVPDFDQSTLLTMPEPPVVKAEPDATKPKAKRAYNKKKTAPTKVEEPDRETETKRPAPNTTSPPRKRAKTARNIPRKLPGKRQSKLLPEFDNIAGQYGQYLEDLSTRAVSAMLGKEQDKTPGSEVAEEAEASSQASTTGIVAPTTFAHVVHIHDDGGDED</sequence>
<keyword evidence="3" id="KW-1185">Reference proteome</keyword>
<name>W2RV02_CYPE1</name>
<dbReference type="RefSeq" id="XP_008717189.1">
    <property type="nucleotide sequence ID" value="XM_008718967.1"/>
</dbReference>
<feature type="compositionally biased region" description="Basic and acidic residues" evidence="1">
    <location>
        <begin position="58"/>
        <end position="70"/>
    </location>
</feature>
<evidence type="ECO:0000256" key="1">
    <source>
        <dbReference type="SAM" id="MobiDB-lite"/>
    </source>
</evidence>
<dbReference type="AlphaFoldDB" id="W2RV02"/>
<evidence type="ECO:0000313" key="2">
    <source>
        <dbReference type="EMBL" id="ETN40346.1"/>
    </source>
</evidence>